<evidence type="ECO:0000313" key="1">
    <source>
        <dbReference type="EMBL" id="CAH1954008.1"/>
    </source>
</evidence>
<keyword evidence="2" id="KW-1185">Reference proteome</keyword>
<evidence type="ECO:0000313" key="2">
    <source>
        <dbReference type="Proteomes" id="UP001152888"/>
    </source>
</evidence>
<reference evidence="1" key="1">
    <citation type="submission" date="2022-03" db="EMBL/GenBank/DDBJ databases">
        <authorList>
            <person name="Sayadi A."/>
        </authorList>
    </citation>
    <scope>NUCLEOTIDE SEQUENCE</scope>
</reference>
<dbReference type="OrthoDB" id="274660at2759"/>
<name>A0A9P0JJA0_ACAOB</name>
<gene>
    <name evidence="1" type="ORF">ACAOBT_LOCUS344</name>
</gene>
<accession>A0A9P0JJA0</accession>
<protein>
    <submittedName>
        <fullName evidence="1">Uncharacterized protein</fullName>
    </submittedName>
</protein>
<dbReference type="AlphaFoldDB" id="A0A9P0JJA0"/>
<dbReference type="Proteomes" id="UP001152888">
    <property type="component" value="Unassembled WGS sequence"/>
</dbReference>
<proteinExistence type="predicted"/>
<dbReference type="EMBL" id="CAKOFQ010006652">
    <property type="protein sequence ID" value="CAH1954008.1"/>
    <property type="molecule type" value="Genomic_DNA"/>
</dbReference>
<organism evidence="1 2">
    <name type="scientific">Acanthoscelides obtectus</name>
    <name type="common">Bean weevil</name>
    <name type="synonym">Bruchus obtectus</name>
    <dbReference type="NCBI Taxonomy" id="200917"/>
    <lineage>
        <taxon>Eukaryota</taxon>
        <taxon>Metazoa</taxon>
        <taxon>Ecdysozoa</taxon>
        <taxon>Arthropoda</taxon>
        <taxon>Hexapoda</taxon>
        <taxon>Insecta</taxon>
        <taxon>Pterygota</taxon>
        <taxon>Neoptera</taxon>
        <taxon>Endopterygota</taxon>
        <taxon>Coleoptera</taxon>
        <taxon>Polyphaga</taxon>
        <taxon>Cucujiformia</taxon>
        <taxon>Chrysomeloidea</taxon>
        <taxon>Chrysomelidae</taxon>
        <taxon>Bruchinae</taxon>
        <taxon>Bruchini</taxon>
        <taxon>Acanthoscelides</taxon>
    </lineage>
</organism>
<sequence>MTAISTVKPCILWTIEDQLRIYGNIGNEQGRQNVPLRGLRDRGRLFSNDSTNDEDVLSNEGNLRELMRFRVESGDNLLKKNLRELKRACYVHKQPHPK</sequence>
<comment type="caution">
    <text evidence="1">The sequence shown here is derived from an EMBL/GenBank/DDBJ whole genome shotgun (WGS) entry which is preliminary data.</text>
</comment>